<name>A0A6M0RW86_9CYAN</name>
<dbReference type="AlphaFoldDB" id="A0A6M0RW86"/>
<protein>
    <submittedName>
        <fullName evidence="2">Uncharacterized protein</fullName>
    </submittedName>
</protein>
<feature type="compositionally biased region" description="Basic and acidic residues" evidence="1">
    <location>
        <begin position="117"/>
        <end position="135"/>
    </location>
</feature>
<accession>A0A6M0RW86</accession>
<dbReference type="PANTHER" id="PTHR30634">
    <property type="entry name" value="OUTER MEMBRANE LOLAB LIPOPROTEIN INSERTION APPARATUS"/>
    <property type="match status" value="1"/>
</dbReference>
<comment type="caution">
    <text evidence="2">The sequence shown here is derived from an EMBL/GenBank/DDBJ whole genome shotgun (WGS) entry which is preliminary data.</text>
</comment>
<dbReference type="Pfam" id="PF18934">
    <property type="entry name" value="DUF5682"/>
    <property type="match status" value="1"/>
</dbReference>
<reference evidence="2 3" key="1">
    <citation type="journal article" date="2020" name="Microb. Ecol.">
        <title>Ecogenomics of the Marine Benthic Filamentous Cyanobacterium Adonisia.</title>
        <authorList>
            <person name="Walter J.M."/>
            <person name="Coutinho F.H."/>
            <person name="Leomil L."/>
            <person name="Hargreaves P.I."/>
            <person name="Campeao M.E."/>
            <person name="Vieira V.V."/>
            <person name="Silva B.S."/>
            <person name="Fistarol G.O."/>
            <person name="Salomon P.S."/>
            <person name="Sawabe T."/>
            <person name="Mino S."/>
            <person name="Hosokawa M."/>
            <person name="Miyashita H."/>
            <person name="Maruyama F."/>
            <person name="van Verk M.C."/>
            <person name="Dutilh B.E."/>
            <person name="Thompson C.C."/>
            <person name="Thompson F.L."/>
        </authorList>
    </citation>
    <scope>NUCLEOTIDE SEQUENCE [LARGE SCALE GENOMIC DNA]</scope>
    <source>
        <strain evidence="2 3">CCMR0081</strain>
    </source>
</reference>
<dbReference type="Proteomes" id="UP000481033">
    <property type="component" value="Unassembled WGS sequence"/>
</dbReference>
<sequence>MSIHIFGIRHHGPGSARSLLKSLHTLQPDIVLVEGPPEGNDALALLAHEDMQPPVALLIYAPEQSEQAAYYPFAVFSPEWQAIQYGLKQNIPVRFMDLPQTHQIAERLAQQQPNAKSEGERSEEAKNEESDRALEAKGQSDGSPNSQAPVRSIPADPLAWLAEAAGYSDSERWWEHMVEQRQDNTEIFEAILEAMSTLRQEIEQTHPSDVENPRDHREAQREAYMRRTIRQAKKEGFETIAVICGAWHSPALCEPLPAQKHDNALLKGLPKLKVKATWIPWTYGRLSSATGYGAGIHSPGWYDHLWQSSRPQKIAIGWMTQVARLLRQEDIDASSASVIEAVRLAEALAAMRESAMPGLDELNEATQTVLCFGDATPMQLIHQKLIVSERLGRIPAETPLIPLQQDLQRLQKRLRLKPEANERLLTLDLRKDIDLERSHLLHRLSLLDIPWGQPQTTSGKGTFKEAWQLRWQPELSLAVIESGRWGNTIGAAAQTYAKYRVDIAPDLPSLTNLLDNVLLAALPDAVTYLLSQLQAMAAVSSDIAHLMAALPPLANVLRYRDVRQTDGTIVAQVVDGLVARICIGLPGACASLDDDAAAAMLKAINQTNSAIKLLQNGHHGRAWSAVLLVLCDQQSLHGLIAGRCCRLLLDEGSLEPEKAAQRMGLALSLANEPPQAAAWVEGFLQGSGLLLLHDDIIWQVLDDWVTSLTNEQFTALLPLLRRTFTGFSPPERRQMGERVRTAGCQQTQVTTVTDFDTERAESTLPLIAQLLGLQL</sequence>
<dbReference type="EMBL" id="QXHD01000004">
    <property type="protein sequence ID" value="NEZ60083.1"/>
    <property type="molecule type" value="Genomic_DNA"/>
</dbReference>
<evidence type="ECO:0000256" key="1">
    <source>
        <dbReference type="SAM" id="MobiDB-lite"/>
    </source>
</evidence>
<evidence type="ECO:0000313" key="2">
    <source>
        <dbReference type="EMBL" id="NEZ60083.1"/>
    </source>
</evidence>
<gene>
    <name evidence="2" type="ORF">DXZ20_31455</name>
</gene>
<feature type="region of interest" description="Disordered" evidence="1">
    <location>
        <begin position="109"/>
        <end position="152"/>
    </location>
</feature>
<dbReference type="PANTHER" id="PTHR30634:SF14">
    <property type="match status" value="1"/>
</dbReference>
<dbReference type="RefSeq" id="WP_163702778.1">
    <property type="nucleotide sequence ID" value="NZ_QXHD01000004.1"/>
</dbReference>
<keyword evidence="3" id="KW-1185">Reference proteome</keyword>
<evidence type="ECO:0000313" key="3">
    <source>
        <dbReference type="Proteomes" id="UP000481033"/>
    </source>
</evidence>
<dbReference type="InterPro" id="IPR043737">
    <property type="entry name" value="DUF5682"/>
</dbReference>
<organism evidence="2 3">
    <name type="scientific">Adonisia turfae CCMR0081</name>
    <dbReference type="NCBI Taxonomy" id="2292702"/>
    <lineage>
        <taxon>Bacteria</taxon>
        <taxon>Bacillati</taxon>
        <taxon>Cyanobacteriota</taxon>
        <taxon>Adonisia</taxon>
        <taxon>Adonisia turfae</taxon>
    </lineage>
</organism>
<proteinExistence type="predicted"/>
<dbReference type="InterPro" id="IPR050458">
    <property type="entry name" value="LolB"/>
</dbReference>
<feature type="compositionally biased region" description="Polar residues" evidence="1">
    <location>
        <begin position="140"/>
        <end position="149"/>
    </location>
</feature>